<dbReference type="SMART" id="SM00322">
    <property type="entry name" value="KH"/>
    <property type="match status" value="1"/>
</dbReference>
<dbReference type="EMBL" id="OV696697">
    <property type="protein sequence ID" value="CAH1241306.1"/>
    <property type="molecule type" value="Genomic_DNA"/>
</dbReference>
<keyword evidence="1" id="KW-0694">RNA-binding</keyword>
<dbReference type="InterPro" id="IPR004087">
    <property type="entry name" value="KH_dom"/>
</dbReference>
<sequence length="96" mass="10204">MEFGTRLPVLNARQSGGARSRVMSKVIGSLIGEGSCHINEIRQFSGATIEIAEKEGDSRRSEVTISGKPDAVSSATFLINARIQAGRQAAARPSMD</sequence>
<dbReference type="SUPFAM" id="SSF54791">
    <property type="entry name" value="Eukaryotic type KH-domain (KH-domain type I)"/>
    <property type="match status" value="1"/>
</dbReference>
<evidence type="ECO:0000259" key="2">
    <source>
        <dbReference type="SMART" id="SM00322"/>
    </source>
</evidence>
<evidence type="ECO:0000313" key="4">
    <source>
        <dbReference type="Proteomes" id="UP000838412"/>
    </source>
</evidence>
<dbReference type="PROSITE" id="PS50084">
    <property type="entry name" value="KH_TYPE_1"/>
    <property type="match status" value="1"/>
</dbReference>
<feature type="domain" description="K Homology" evidence="2">
    <location>
        <begin position="1"/>
        <end position="84"/>
    </location>
</feature>
<organism evidence="3 4">
    <name type="scientific">Branchiostoma lanceolatum</name>
    <name type="common">Common lancelet</name>
    <name type="synonym">Amphioxus lanceolatum</name>
    <dbReference type="NCBI Taxonomy" id="7740"/>
    <lineage>
        <taxon>Eukaryota</taxon>
        <taxon>Metazoa</taxon>
        <taxon>Chordata</taxon>
        <taxon>Cephalochordata</taxon>
        <taxon>Leptocardii</taxon>
        <taxon>Amphioxiformes</taxon>
        <taxon>Branchiostomatidae</taxon>
        <taxon>Branchiostoma</taxon>
    </lineage>
</organism>
<dbReference type="AlphaFoldDB" id="A0A8J9YTA9"/>
<dbReference type="InterPro" id="IPR004088">
    <property type="entry name" value="KH_dom_type_1"/>
</dbReference>
<evidence type="ECO:0000313" key="3">
    <source>
        <dbReference type="EMBL" id="CAH1241306.1"/>
    </source>
</evidence>
<gene>
    <name evidence="3" type="primary">PCBP3</name>
    <name evidence="3" type="ORF">BLAG_LOCUS5004</name>
</gene>
<dbReference type="InterPro" id="IPR036612">
    <property type="entry name" value="KH_dom_type_1_sf"/>
</dbReference>
<dbReference type="Pfam" id="PF00013">
    <property type="entry name" value="KH_1"/>
    <property type="match status" value="1"/>
</dbReference>
<dbReference type="Gene3D" id="3.30.1370.10">
    <property type="entry name" value="K Homology domain, type 1"/>
    <property type="match status" value="1"/>
</dbReference>
<keyword evidence="4" id="KW-1185">Reference proteome</keyword>
<dbReference type="Proteomes" id="UP000838412">
    <property type="component" value="Chromosome 12"/>
</dbReference>
<dbReference type="OrthoDB" id="442947at2759"/>
<dbReference type="GO" id="GO:0003723">
    <property type="term" value="F:RNA binding"/>
    <property type="evidence" value="ECO:0007669"/>
    <property type="project" value="UniProtKB-UniRule"/>
</dbReference>
<name>A0A8J9YTA9_BRALA</name>
<reference evidence="3" key="1">
    <citation type="submission" date="2022-01" db="EMBL/GenBank/DDBJ databases">
        <authorList>
            <person name="Braso-Vives M."/>
        </authorList>
    </citation>
    <scope>NUCLEOTIDE SEQUENCE</scope>
</reference>
<protein>
    <submittedName>
        <fullName evidence="3">PCBP3 protein</fullName>
    </submittedName>
</protein>
<evidence type="ECO:0000256" key="1">
    <source>
        <dbReference type="PROSITE-ProRule" id="PRU00117"/>
    </source>
</evidence>
<accession>A0A8J9YTA9</accession>
<proteinExistence type="predicted"/>